<gene>
    <name evidence="3" type="ORF">B7P34_02525</name>
</gene>
<evidence type="ECO:0000313" key="4">
    <source>
        <dbReference type="Proteomes" id="UP000242427"/>
    </source>
</evidence>
<reference evidence="3 4" key="1">
    <citation type="submission" date="2018-03" db="EMBL/GenBank/DDBJ databases">
        <title>Chitinolytic properties of Streptosporangium nondiastaticum TBG75A20.</title>
        <authorList>
            <person name="Gayathri V."/>
            <person name="Shiburaj S."/>
        </authorList>
    </citation>
    <scope>NUCLEOTIDE SEQUENCE [LARGE SCALE GENOMIC DNA]</scope>
    <source>
        <strain evidence="3 4">TBG75A20</strain>
    </source>
</reference>
<dbReference type="Pfam" id="PF19086">
    <property type="entry name" value="Terpene_syn_C_2"/>
    <property type="match status" value="1"/>
</dbReference>
<comment type="similarity">
    <text evidence="2">Belongs to the terpene synthase family.</text>
</comment>
<comment type="cofactor">
    <cofactor evidence="2">
        <name>Mg(2+)</name>
        <dbReference type="ChEBI" id="CHEBI:18420"/>
    </cofactor>
</comment>
<keyword evidence="4" id="KW-1185">Reference proteome</keyword>
<dbReference type="PANTHER" id="PTHR35201">
    <property type="entry name" value="TERPENE SYNTHASE"/>
    <property type="match status" value="1"/>
</dbReference>
<proteinExistence type="inferred from homology"/>
<dbReference type="InterPro" id="IPR008949">
    <property type="entry name" value="Isoprenoid_synthase_dom_sf"/>
</dbReference>
<dbReference type="Proteomes" id="UP000242427">
    <property type="component" value="Unassembled WGS sequence"/>
</dbReference>
<dbReference type="EC" id="4.2.3.-" evidence="2"/>
<dbReference type="InterPro" id="IPR034686">
    <property type="entry name" value="Terpene_cyclase-like_2"/>
</dbReference>
<dbReference type="GO" id="GO:0046872">
    <property type="term" value="F:metal ion binding"/>
    <property type="evidence" value="ECO:0007669"/>
    <property type="project" value="UniProtKB-KW"/>
</dbReference>
<dbReference type="PANTHER" id="PTHR35201:SF4">
    <property type="entry name" value="BETA-PINACENE SYNTHASE-RELATED"/>
    <property type="match status" value="1"/>
</dbReference>
<protein>
    <recommendedName>
        <fullName evidence="2">Terpene synthase</fullName>
        <ecNumber evidence="2">4.2.3.-</ecNumber>
    </recommendedName>
</protein>
<evidence type="ECO:0000256" key="1">
    <source>
        <dbReference type="ARBA" id="ARBA00023239"/>
    </source>
</evidence>
<sequence>MEPMAQLPVDGRVTFRIPEVPLITPAKGHHLAEEIERDNQQYIRAHLAPLYHDVDEFEDFVSEEHAGFVAWCYPTAKDDRIAIIAEWTSAWLAYDDVFSHGSKAGASPSRMRAMADKLMAALRGPDVMECPAFLRPAVDVMRRMAQGMSPQLRDRYLDTTQGYLEGTVKEVGFRARREMPGWQEYLDMHILAGATWVLDTVEYGQGFDLTYELSASSELREARRIAAEGVVMVNDLFSFRKEYSTGDHSNIVSSFMAGENLSLQGSIDRLCDLIQDVERRFILKQAEVLAGPLGDRADVRAHLEALGYLLPGNMEWSLRTPRYQGAGYVYDGKRSLEVTLDPKASQQGES</sequence>
<evidence type="ECO:0000313" key="3">
    <source>
        <dbReference type="EMBL" id="PSJ30437.1"/>
    </source>
</evidence>
<name>A0A9X7JV68_9ACTN</name>
<comment type="caution">
    <text evidence="3">The sequence shown here is derived from an EMBL/GenBank/DDBJ whole genome shotgun (WGS) entry which is preliminary data.</text>
</comment>
<dbReference type="Gene3D" id="1.10.600.10">
    <property type="entry name" value="Farnesyl Diphosphate Synthase"/>
    <property type="match status" value="1"/>
</dbReference>
<accession>A0A9X7JV68</accession>
<keyword evidence="1 2" id="KW-0456">Lyase</keyword>
<keyword evidence="2" id="KW-0460">Magnesium</keyword>
<dbReference type="AlphaFoldDB" id="A0A9X7JV68"/>
<organism evidence="3 4">
    <name type="scientific">Streptosporangium nondiastaticum</name>
    <dbReference type="NCBI Taxonomy" id="35764"/>
    <lineage>
        <taxon>Bacteria</taxon>
        <taxon>Bacillati</taxon>
        <taxon>Actinomycetota</taxon>
        <taxon>Actinomycetes</taxon>
        <taxon>Streptosporangiales</taxon>
        <taxon>Streptosporangiaceae</taxon>
        <taxon>Streptosporangium</taxon>
    </lineage>
</organism>
<evidence type="ECO:0000256" key="2">
    <source>
        <dbReference type="RuleBase" id="RU366034"/>
    </source>
</evidence>
<dbReference type="EMBL" id="PXWG01000002">
    <property type="protein sequence ID" value="PSJ30437.1"/>
    <property type="molecule type" value="Genomic_DNA"/>
</dbReference>
<dbReference type="GO" id="GO:0010333">
    <property type="term" value="F:terpene synthase activity"/>
    <property type="evidence" value="ECO:0007669"/>
    <property type="project" value="InterPro"/>
</dbReference>
<dbReference type="SUPFAM" id="SSF48576">
    <property type="entry name" value="Terpenoid synthases"/>
    <property type="match status" value="1"/>
</dbReference>
<keyword evidence="2" id="KW-0479">Metal-binding</keyword>